<dbReference type="EMBL" id="CP151767">
    <property type="protein sequence ID" value="WZU68869.1"/>
    <property type="molecule type" value="Genomic_DNA"/>
</dbReference>
<evidence type="ECO:0000313" key="1">
    <source>
        <dbReference type="EMBL" id="WZU68869.1"/>
    </source>
</evidence>
<reference evidence="1 2" key="2">
    <citation type="submission" date="2024-08" db="EMBL/GenBank/DDBJ databases">
        <title>Phylogenomic analyses of a clade within the roseobacter group suggest taxonomic reassignments of species of the genera Aestuariivita, Citreicella, Loktanella, Nautella, Pelagibaca, Ruegeria, Thalassobius, Thiobacimonas and Tropicibacter, and the proposal o.</title>
        <authorList>
            <person name="Jeon C.O."/>
        </authorList>
    </citation>
    <scope>NUCLEOTIDE SEQUENCE [LARGE SCALE GENOMIC DNA]</scope>
    <source>
        <strain evidence="1 2">SS1-5</strain>
    </source>
</reference>
<accession>A0AAN0MC89</accession>
<name>A0AAN0MC89_9RHOB</name>
<dbReference type="AlphaFoldDB" id="A0AAN0MC89"/>
<organism evidence="1 2">
    <name type="scientific">Yoonia rhodophyticola</name>
    <dbReference type="NCBI Taxonomy" id="3137370"/>
    <lineage>
        <taxon>Bacteria</taxon>
        <taxon>Pseudomonadati</taxon>
        <taxon>Pseudomonadota</taxon>
        <taxon>Alphaproteobacteria</taxon>
        <taxon>Rhodobacterales</taxon>
        <taxon>Paracoccaceae</taxon>
        <taxon>Yoonia</taxon>
    </lineage>
</organism>
<gene>
    <name evidence="1" type="ORF">AABB31_08395</name>
</gene>
<proteinExistence type="predicted"/>
<dbReference type="KEGG" id="yrh:AABB31_08395"/>
<sequence>MPKILSANRSKVLIDGEPMEGLQDISFVTDRPTADIAAIGEAERIGVVFGTTKVTGVIKAKSALDTVEEKFANNQSFQIVISTNFDGPDGEVENVISLQECYAHGKRFAMGVGGTAETLYDFTATRESAG</sequence>
<protein>
    <submittedName>
        <fullName evidence="1">Uncharacterized protein</fullName>
    </submittedName>
</protein>
<keyword evidence="2" id="KW-1185">Reference proteome</keyword>
<dbReference type="RefSeq" id="WP_342078162.1">
    <property type="nucleotide sequence ID" value="NZ_CP151767.2"/>
</dbReference>
<evidence type="ECO:0000313" key="2">
    <source>
        <dbReference type="Proteomes" id="UP001470809"/>
    </source>
</evidence>
<dbReference type="Proteomes" id="UP001470809">
    <property type="component" value="Chromosome"/>
</dbReference>
<reference evidence="2" key="1">
    <citation type="submission" date="2024-04" db="EMBL/GenBank/DDBJ databases">
        <title>Phylogenomic analyses of a clade within the roseobacter group suggest taxonomic reassignments of species of the genera Aestuariivita, Citreicella, Loktanella, Nautella, Pelagibaca, Ruegeria, Thalassobius, Thiobacimonas and Tropicibacter, and the proposal o.</title>
        <authorList>
            <person name="Jeon C.O."/>
        </authorList>
    </citation>
    <scope>NUCLEOTIDE SEQUENCE [LARGE SCALE GENOMIC DNA]</scope>
    <source>
        <strain evidence="2">SS1-5</strain>
    </source>
</reference>